<dbReference type="PANTHER" id="PTHR34598:SF3">
    <property type="entry name" value="OXIDOREDUCTASE AN1597"/>
    <property type="match status" value="1"/>
</dbReference>
<dbReference type="EMBL" id="ML991790">
    <property type="protein sequence ID" value="KAF2235632.1"/>
    <property type="molecule type" value="Genomic_DNA"/>
</dbReference>
<keyword evidence="4" id="KW-1185">Reference proteome</keyword>
<evidence type="ECO:0000313" key="4">
    <source>
        <dbReference type="Proteomes" id="UP000800092"/>
    </source>
</evidence>
<evidence type="ECO:0000256" key="2">
    <source>
        <dbReference type="ARBA" id="ARBA00023604"/>
    </source>
</evidence>
<dbReference type="OrthoDB" id="412788at2759"/>
<reference evidence="3" key="1">
    <citation type="journal article" date="2020" name="Stud. Mycol.">
        <title>101 Dothideomycetes genomes: a test case for predicting lifestyles and emergence of pathogens.</title>
        <authorList>
            <person name="Haridas S."/>
            <person name="Albert R."/>
            <person name="Binder M."/>
            <person name="Bloem J."/>
            <person name="Labutti K."/>
            <person name="Salamov A."/>
            <person name="Andreopoulos B."/>
            <person name="Baker S."/>
            <person name="Barry K."/>
            <person name="Bills G."/>
            <person name="Bluhm B."/>
            <person name="Cannon C."/>
            <person name="Castanera R."/>
            <person name="Culley D."/>
            <person name="Daum C."/>
            <person name="Ezra D."/>
            <person name="Gonzalez J."/>
            <person name="Henrissat B."/>
            <person name="Kuo A."/>
            <person name="Liang C."/>
            <person name="Lipzen A."/>
            <person name="Lutzoni F."/>
            <person name="Magnuson J."/>
            <person name="Mondo S."/>
            <person name="Nolan M."/>
            <person name="Ohm R."/>
            <person name="Pangilinan J."/>
            <person name="Park H.-J."/>
            <person name="Ramirez L."/>
            <person name="Alfaro M."/>
            <person name="Sun H."/>
            <person name="Tritt A."/>
            <person name="Yoshinaga Y."/>
            <person name="Zwiers L.-H."/>
            <person name="Turgeon B."/>
            <person name="Goodwin S."/>
            <person name="Spatafora J."/>
            <person name="Crous P."/>
            <person name="Grigoriev I."/>
        </authorList>
    </citation>
    <scope>NUCLEOTIDE SEQUENCE</scope>
    <source>
        <strain evidence="3">Tuck. ex Michener</strain>
    </source>
</reference>
<sequence>MAVTTASMVFLKRDSWPSNEKPYVLLYPPSDDLSQSNYTDEPVDDIPIHDMRPLIDELSLDREGFMVGKLDSRLSYTDFANETKLRSVYADEVRRYLLNLLGARPAYIHECVIRQRGDRTPRENNGHGQPVSYVHTDYTKHVWKPLRGPLKDWPLAICDLQSLRQSDLHPLDEVHRHDVLESHLVTYRPGQKWYYLSEQDPSEVLIFKSVDSCVKGEGESNMARSNYRIRGSTTDDDCKCHMARFQIRDT</sequence>
<proteinExistence type="inferred from homology"/>
<name>A0A6A6HCB1_VIRVR</name>
<keyword evidence="1" id="KW-0560">Oxidoreductase</keyword>
<evidence type="ECO:0000256" key="1">
    <source>
        <dbReference type="ARBA" id="ARBA00023002"/>
    </source>
</evidence>
<gene>
    <name evidence="3" type="ORF">EV356DRAFT_514155</name>
</gene>
<comment type="similarity">
    <text evidence="2">Belongs to the asaB hydroxylase/desaturase family.</text>
</comment>
<accession>A0A6A6HCB1</accession>
<dbReference type="PANTHER" id="PTHR34598">
    <property type="entry name" value="BLL6449 PROTEIN"/>
    <property type="match status" value="1"/>
</dbReference>
<dbReference type="InterPro" id="IPR044053">
    <property type="entry name" value="AsaB-like"/>
</dbReference>
<organism evidence="3 4">
    <name type="scientific">Viridothelium virens</name>
    <name type="common">Speckled blister lichen</name>
    <name type="synonym">Trypethelium virens</name>
    <dbReference type="NCBI Taxonomy" id="1048519"/>
    <lineage>
        <taxon>Eukaryota</taxon>
        <taxon>Fungi</taxon>
        <taxon>Dikarya</taxon>
        <taxon>Ascomycota</taxon>
        <taxon>Pezizomycotina</taxon>
        <taxon>Dothideomycetes</taxon>
        <taxon>Dothideomycetes incertae sedis</taxon>
        <taxon>Trypetheliales</taxon>
        <taxon>Trypetheliaceae</taxon>
        <taxon>Viridothelium</taxon>
    </lineage>
</organism>
<protein>
    <recommendedName>
        <fullName evidence="5">CmcJ-like methyltransferase</fullName>
    </recommendedName>
</protein>
<dbReference type="GO" id="GO:0016491">
    <property type="term" value="F:oxidoreductase activity"/>
    <property type="evidence" value="ECO:0007669"/>
    <property type="project" value="UniProtKB-KW"/>
</dbReference>
<dbReference type="AlphaFoldDB" id="A0A6A6HCB1"/>
<dbReference type="Proteomes" id="UP000800092">
    <property type="component" value="Unassembled WGS sequence"/>
</dbReference>
<evidence type="ECO:0008006" key="5">
    <source>
        <dbReference type="Google" id="ProtNLM"/>
    </source>
</evidence>
<evidence type="ECO:0000313" key="3">
    <source>
        <dbReference type="EMBL" id="KAF2235632.1"/>
    </source>
</evidence>